<evidence type="ECO:0000256" key="1">
    <source>
        <dbReference type="ARBA" id="ARBA00023125"/>
    </source>
</evidence>
<comment type="caution">
    <text evidence="3">The sequence shown here is derived from an EMBL/GenBank/DDBJ whole genome shotgun (WGS) entry which is preliminary data.</text>
</comment>
<dbReference type="SUPFAM" id="SSF47413">
    <property type="entry name" value="lambda repressor-like DNA-binding domains"/>
    <property type="match status" value="1"/>
</dbReference>
<reference evidence="3 4" key="1">
    <citation type="submission" date="2024-08" db="EMBL/GenBank/DDBJ databases">
        <authorList>
            <person name="Ishaq N."/>
        </authorList>
    </citation>
    <scope>NUCLEOTIDE SEQUENCE [LARGE SCALE GENOMIC DNA]</scope>
    <source>
        <strain evidence="3 4">JCM 30400</strain>
    </source>
</reference>
<dbReference type="PANTHER" id="PTHR46797:SF11">
    <property type="entry name" value="HTH-TYPE TRANSCRIPTIONAL REGULATOR PUUR"/>
    <property type="match status" value="1"/>
</dbReference>
<feature type="domain" description="HTH cro/C1-type" evidence="2">
    <location>
        <begin position="20"/>
        <end position="74"/>
    </location>
</feature>
<dbReference type="CDD" id="cd00093">
    <property type="entry name" value="HTH_XRE"/>
    <property type="match status" value="1"/>
</dbReference>
<dbReference type="CDD" id="cd02209">
    <property type="entry name" value="cupin_XRE_C"/>
    <property type="match status" value="1"/>
</dbReference>
<dbReference type="Gene3D" id="1.10.260.40">
    <property type="entry name" value="lambda repressor-like DNA-binding domains"/>
    <property type="match status" value="1"/>
</dbReference>
<dbReference type="Gene3D" id="2.60.120.10">
    <property type="entry name" value="Jelly Rolls"/>
    <property type="match status" value="1"/>
</dbReference>
<proteinExistence type="predicted"/>
<protein>
    <submittedName>
        <fullName evidence="3">Helix-turn-helix domain-containing protein</fullName>
    </submittedName>
</protein>
<dbReference type="InterPro" id="IPR001387">
    <property type="entry name" value="Cro/C1-type_HTH"/>
</dbReference>
<accession>A0ABV4NSK9</accession>
<gene>
    <name evidence="3" type="ORF">ACCI51_15330</name>
</gene>
<dbReference type="Pfam" id="PF01381">
    <property type="entry name" value="HTH_3"/>
    <property type="match status" value="1"/>
</dbReference>
<dbReference type="InterPro" id="IPR011051">
    <property type="entry name" value="RmlC_Cupin_sf"/>
</dbReference>
<evidence type="ECO:0000313" key="4">
    <source>
        <dbReference type="Proteomes" id="UP001569414"/>
    </source>
</evidence>
<dbReference type="Pfam" id="PF07883">
    <property type="entry name" value="Cupin_2"/>
    <property type="match status" value="1"/>
</dbReference>
<dbReference type="EMBL" id="JBGMEL010000016">
    <property type="protein sequence ID" value="MFA0791921.1"/>
    <property type="molecule type" value="Genomic_DNA"/>
</dbReference>
<dbReference type="SMART" id="SM00530">
    <property type="entry name" value="HTH_XRE"/>
    <property type="match status" value="1"/>
</dbReference>
<dbReference type="InterPro" id="IPR050807">
    <property type="entry name" value="TransReg_Diox_bact_type"/>
</dbReference>
<dbReference type="SUPFAM" id="SSF51182">
    <property type="entry name" value="RmlC-like cupins"/>
    <property type="match status" value="1"/>
</dbReference>
<organism evidence="3 4">
    <name type="scientific">Microbulbifer echini</name>
    <dbReference type="NCBI Taxonomy" id="1529067"/>
    <lineage>
        <taxon>Bacteria</taxon>
        <taxon>Pseudomonadati</taxon>
        <taxon>Pseudomonadota</taxon>
        <taxon>Gammaproteobacteria</taxon>
        <taxon>Cellvibrionales</taxon>
        <taxon>Microbulbiferaceae</taxon>
        <taxon>Microbulbifer</taxon>
    </lineage>
</organism>
<dbReference type="Proteomes" id="UP001569414">
    <property type="component" value="Unassembled WGS sequence"/>
</dbReference>
<dbReference type="RefSeq" id="WP_371844355.1">
    <property type="nucleotide sequence ID" value="NZ_JBGMEL010000016.1"/>
</dbReference>
<dbReference type="InterPro" id="IPR010982">
    <property type="entry name" value="Lambda_DNA-bd_dom_sf"/>
</dbReference>
<evidence type="ECO:0000259" key="2">
    <source>
        <dbReference type="PROSITE" id="PS50943"/>
    </source>
</evidence>
<keyword evidence="4" id="KW-1185">Reference proteome</keyword>
<dbReference type="InterPro" id="IPR014710">
    <property type="entry name" value="RmlC-like_jellyroll"/>
</dbReference>
<evidence type="ECO:0000313" key="3">
    <source>
        <dbReference type="EMBL" id="MFA0791921.1"/>
    </source>
</evidence>
<keyword evidence="1" id="KW-0238">DNA-binding</keyword>
<dbReference type="PROSITE" id="PS50943">
    <property type="entry name" value="HTH_CROC1"/>
    <property type="match status" value="1"/>
</dbReference>
<name>A0ABV4NSK9_9GAMM</name>
<sequence length="220" mass="23621">MADMDVCDGKKDAADLGVRLKLVRKIYGISQRQLARQAGVTNATISFIEQGRVSPSVGSLEKILSSVPMTLSEFFSLELVESDPIFFRSSDMPNVGDGRFFCQLLGGSRSQRAMSILRTVFSEGQDSGPNPLIFDGEVGGIVIAGELEVSAGSDLALLEAGDGYYFGTRRPHRFRNPGKTDCVVISTVNPAHAIEASWGPVSQIGGVIKGDLRHQAEKAD</sequence>
<dbReference type="PANTHER" id="PTHR46797">
    <property type="entry name" value="HTH-TYPE TRANSCRIPTIONAL REGULATOR"/>
    <property type="match status" value="1"/>
</dbReference>
<dbReference type="InterPro" id="IPR013096">
    <property type="entry name" value="Cupin_2"/>
</dbReference>